<evidence type="ECO:0000313" key="2">
    <source>
        <dbReference type="EMBL" id="PVG84696.1"/>
    </source>
</evidence>
<dbReference type="Pfam" id="PF06772">
    <property type="entry name" value="LtrA"/>
    <property type="match status" value="1"/>
</dbReference>
<dbReference type="Proteomes" id="UP000246018">
    <property type="component" value="Unassembled WGS sequence"/>
</dbReference>
<keyword evidence="1" id="KW-0472">Membrane</keyword>
<feature type="transmembrane region" description="Helical" evidence="1">
    <location>
        <begin position="107"/>
        <end position="125"/>
    </location>
</feature>
<feature type="transmembrane region" description="Helical" evidence="1">
    <location>
        <begin position="300"/>
        <end position="322"/>
    </location>
</feature>
<comment type="caution">
    <text evidence="2">The sequence shown here is derived from an EMBL/GenBank/DDBJ whole genome shotgun (WGS) entry which is preliminary data.</text>
</comment>
<dbReference type="PANTHER" id="PTHR36840:SF1">
    <property type="entry name" value="BLL5714 PROTEIN"/>
    <property type="match status" value="1"/>
</dbReference>
<proteinExistence type="predicted"/>
<keyword evidence="3" id="KW-1185">Reference proteome</keyword>
<reference evidence="2 3" key="1">
    <citation type="submission" date="2018-04" db="EMBL/GenBank/DDBJ databases">
        <title>Genome of Nocardioides gansuensis WSJ-1.</title>
        <authorList>
            <person name="Wu S."/>
            <person name="Wang G."/>
        </authorList>
    </citation>
    <scope>NUCLEOTIDE SEQUENCE [LARGE SCALE GENOMIC DNA]</scope>
    <source>
        <strain evidence="2 3">WSJ-1</strain>
    </source>
</reference>
<dbReference type="AlphaFoldDB" id="A0A2T8FG55"/>
<feature type="transmembrane region" description="Helical" evidence="1">
    <location>
        <begin position="200"/>
        <end position="222"/>
    </location>
</feature>
<evidence type="ECO:0000313" key="3">
    <source>
        <dbReference type="Proteomes" id="UP000246018"/>
    </source>
</evidence>
<protein>
    <submittedName>
        <fullName evidence="2">Low temperature requirement protein A</fullName>
    </submittedName>
</protein>
<keyword evidence="1" id="KW-1133">Transmembrane helix</keyword>
<gene>
    <name evidence="2" type="ORF">DDE18_03610</name>
</gene>
<dbReference type="OrthoDB" id="7698234at2"/>
<accession>A0A2T8FG55</accession>
<feature type="transmembrane region" description="Helical" evidence="1">
    <location>
        <begin position="76"/>
        <end position="95"/>
    </location>
</feature>
<name>A0A2T8FG55_9ACTN</name>
<evidence type="ECO:0000256" key="1">
    <source>
        <dbReference type="SAM" id="Phobius"/>
    </source>
</evidence>
<feature type="transmembrane region" description="Helical" evidence="1">
    <location>
        <begin position="44"/>
        <end position="64"/>
    </location>
</feature>
<feature type="transmembrane region" description="Helical" evidence="1">
    <location>
        <begin position="12"/>
        <end position="32"/>
    </location>
</feature>
<feature type="transmembrane region" description="Helical" evidence="1">
    <location>
        <begin position="268"/>
        <end position="288"/>
    </location>
</feature>
<organism evidence="2 3">
    <name type="scientific">Nocardioides gansuensis</name>
    <dbReference type="NCBI Taxonomy" id="2138300"/>
    <lineage>
        <taxon>Bacteria</taxon>
        <taxon>Bacillati</taxon>
        <taxon>Actinomycetota</taxon>
        <taxon>Actinomycetes</taxon>
        <taxon>Propionibacteriales</taxon>
        <taxon>Nocardioidaceae</taxon>
        <taxon>Nocardioides</taxon>
    </lineage>
</organism>
<dbReference type="PANTHER" id="PTHR36840">
    <property type="entry name" value="BLL5714 PROTEIN"/>
    <property type="match status" value="1"/>
</dbReference>
<feature type="transmembrane region" description="Helical" evidence="1">
    <location>
        <begin position="228"/>
        <end position="247"/>
    </location>
</feature>
<sequence>MRARDIDEEHRAATPLELFFDLVFVVAIAAGARELHHGLAEGHLDAVLGFTMVFLATWWAWMNFTWFASAYDCDDVVYRVLTFLIMTGSLGVAAGVHDMFVDGQSTILVGGYCLMRLAMVALWLRAAAGHPERRRTCLTYAAGITLVQAYWVARLLVSGEEAVVATFFLGMALELLVPWVAERNGRTPFHPHHIAERYGLFTIIVLGEVILSIVIALEGAFRHPTGDLVMLVLGALLVVLSMWWLYFKRDHADLFHSSRQRVIFLIGYGHLFVFASVAAAGAALAAAVDVVTHHAHASPQFAGLALGVPVAAYCVVLAGMHAADDGSALTMVPAALTGLVVLVVPLLGLSMGLTVLLVGLALAAAVVQHVLSVPGDLPDATA</sequence>
<dbReference type="EMBL" id="QDGZ01000001">
    <property type="protein sequence ID" value="PVG84696.1"/>
    <property type="molecule type" value="Genomic_DNA"/>
</dbReference>
<dbReference type="InterPro" id="IPR010640">
    <property type="entry name" value="Low_temperature_requirement_A"/>
</dbReference>
<keyword evidence="1" id="KW-0812">Transmembrane</keyword>
<feature type="transmembrane region" description="Helical" evidence="1">
    <location>
        <begin position="334"/>
        <end position="367"/>
    </location>
</feature>